<proteinExistence type="predicted"/>
<name>A0A921YZR4_MANSE</name>
<gene>
    <name evidence="3" type="ORF">O3G_MSEX005755</name>
</gene>
<reference evidence="3" key="2">
    <citation type="submission" date="2020-12" db="EMBL/GenBank/DDBJ databases">
        <authorList>
            <person name="Kanost M."/>
        </authorList>
    </citation>
    <scope>NUCLEOTIDE SEQUENCE</scope>
</reference>
<evidence type="ECO:0000313" key="4">
    <source>
        <dbReference type="Proteomes" id="UP000791440"/>
    </source>
</evidence>
<accession>A0A921YZR4</accession>
<protein>
    <submittedName>
        <fullName evidence="3">Uncharacterized protein</fullName>
    </submittedName>
</protein>
<dbReference type="EMBL" id="JH668363">
    <property type="protein sequence ID" value="KAG6448873.1"/>
    <property type="molecule type" value="Genomic_DNA"/>
</dbReference>
<dbReference type="AlphaFoldDB" id="A0A921YZR4"/>
<feature type="non-terminal residue" evidence="3">
    <location>
        <position position="136"/>
    </location>
</feature>
<keyword evidence="4" id="KW-1185">Reference proteome</keyword>
<evidence type="ECO:0000256" key="2">
    <source>
        <dbReference type="SAM" id="SignalP"/>
    </source>
</evidence>
<feature type="chain" id="PRO_5037185331" evidence="2">
    <location>
        <begin position="21"/>
        <end position="136"/>
    </location>
</feature>
<feature type="region of interest" description="Disordered" evidence="1">
    <location>
        <begin position="59"/>
        <end position="136"/>
    </location>
</feature>
<feature type="compositionally biased region" description="Low complexity" evidence="1">
    <location>
        <begin position="62"/>
        <end position="72"/>
    </location>
</feature>
<evidence type="ECO:0000256" key="1">
    <source>
        <dbReference type="SAM" id="MobiDB-lite"/>
    </source>
</evidence>
<dbReference type="Proteomes" id="UP000791440">
    <property type="component" value="Unassembled WGS sequence"/>
</dbReference>
<comment type="caution">
    <text evidence="3">The sequence shown here is derived from an EMBL/GenBank/DDBJ whole genome shotgun (WGS) entry which is preliminary data.</text>
</comment>
<sequence length="136" mass="14010">MDKRILLVFASVLIIVAVDSLRCYECSDCSTVSEQNLVECDADSKDRNRRDVDAIISDESITTTTPITDAPTAVPPTTAPVTDAPTAVPPTTAPVTDAPTAMPPTTAPVTDAPTAVPPTTAPVTDAPTAVPPTTPP</sequence>
<keyword evidence="2" id="KW-0732">Signal</keyword>
<organism evidence="3 4">
    <name type="scientific">Manduca sexta</name>
    <name type="common">Tobacco hawkmoth</name>
    <name type="synonym">Tobacco hornworm</name>
    <dbReference type="NCBI Taxonomy" id="7130"/>
    <lineage>
        <taxon>Eukaryota</taxon>
        <taxon>Metazoa</taxon>
        <taxon>Ecdysozoa</taxon>
        <taxon>Arthropoda</taxon>
        <taxon>Hexapoda</taxon>
        <taxon>Insecta</taxon>
        <taxon>Pterygota</taxon>
        <taxon>Neoptera</taxon>
        <taxon>Endopterygota</taxon>
        <taxon>Lepidoptera</taxon>
        <taxon>Glossata</taxon>
        <taxon>Ditrysia</taxon>
        <taxon>Bombycoidea</taxon>
        <taxon>Sphingidae</taxon>
        <taxon>Sphinginae</taxon>
        <taxon>Sphingini</taxon>
        <taxon>Manduca</taxon>
    </lineage>
</organism>
<reference evidence="3" key="1">
    <citation type="journal article" date="2016" name="Insect Biochem. Mol. Biol.">
        <title>Multifaceted biological insights from a draft genome sequence of the tobacco hornworm moth, Manduca sexta.</title>
        <authorList>
            <person name="Kanost M.R."/>
            <person name="Arrese E.L."/>
            <person name="Cao X."/>
            <person name="Chen Y.R."/>
            <person name="Chellapilla S."/>
            <person name="Goldsmith M.R."/>
            <person name="Grosse-Wilde E."/>
            <person name="Heckel D.G."/>
            <person name="Herndon N."/>
            <person name="Jiang H."/>
            <person name="Papanicolaou A."/>
            <person name="Qu J."/>
            <person name="Soulages J.L."/>
            <person name="Vogel H."/>
            <person name="Walters J."/>
            <person name="Waterhouse R.M."/>
            <person name="Ahn S.J."/>
            <person name="Almeida F.C."/>
            <person name="An C."/>
            <person name="Aqrawi P."/>
            <person name="Bretschneider A."/>
            <person name="Bryant W.B."/>
            <person name="Bucks S."/>
            <person name="Chao H."/>
            <person name="Chevignon G."/>
            <person name="Christen J.M."/>
            <person name="Clarke D.F."/>
            <person name="Dittmer N.T."/>
            <person name="Ferguson L.C.F."/>
            <person name="Garavelou S."/>
            <person name="Gordon K.H.J."/>
            <person name="Gunaratna R.T."/>
            <person name="Han Y."/>
            <person name="Hauser F."/>
            <person name="He Y."/>
            <person name="Heidel-Fischer H."/>
            <person name="Hirsh A."/>
            <person name="Hu Y."/>
            <person name="Jiang H."/>
            <person name="Kalra D."/>
            <person name="Klinner C."/>
            <person name="Konig C."/>
            <person name="Kovar C."/>
            <person name="Kroll A.R."/>
            <person name="Kuwar S.S."/>
            <person name="Lee S.L."/>
            <person name="Lehman R."/>
            <person name="Li K."/>
            <person name="Li Z."/>
            <person name="Liang H."/>
            <person name="Lovelace S."/>
            <person name="Lu Z."/>
            <person name="Mansfield J.H."/>
            <person name="McCulloch K.J."/>
            <person name="Mathew T."/>
            <person name="Morton B."/>
            <person name="Muzny D.M."/>
            <person name="Neunemann D."/>
            <person name="Ongeri F."/>
            <person name="Pauchet Y."/>
            <person name="Pu L.L."/>
            <person name="Pyrousis I."/>
            <person name="Rao X.J."/>
            <person name="Redding A."/>
            <person name="Roesel C."/>
            <person name="Sanchez-Gracia A."/>
            <person name="Schaack S."/>
            <person name="Shukla A."/>
            <person name="Tetreau G."/>
            <person name="Wang Y."/>
            <person name="Xiong G.H."/>
            <person name="Traut W."/>
            <person name="Walsh T.K."/>
            <person name="Worley K.C."/>
            <person name="Wu D."/>
            <person name="Wu W."/>
            <person name="Wu Y.Q."/>
            <person name="Zhang X."/>
            <person name="Zou Z."/>
            <person name="Zucker H."/>
            <person name="Briscoe A.D."/>
            <person name="Burmester T."/>
            <person name="Clem R.J."/>
            <person name="Feyereisen R."/>
            <person name="Grimmelikhuijzen C.J.P."/>
            <person name="Hamodrakas S.J."/>
            <person name="Hansson B.S."/>
            <person name="Huguet E."/>
            <person name="Jermiin L.S."/>
            <person name="Lan Q."/>
            <person name="Lehman H.K."/>
            <person name="Lorenzen M."/>
            <person name="Merzendorfer H."/>
            <person name="Michalopoulos I."/>
            <person name="Morton D.B."/>
            <person name="Muthukrishnan S."/>
            <person name="Oakeshott J.G."/>
            <person name="Palmer W."/>
            <person name="Park Y."/>
            <person name="Passarelli A.L."/>
            <person name="Rozas J."/>
            <person name="Schwartz L.M."/>
            <person name="Smith W."/>
            <person name="Southgate A."/>
            <person name="Vilcinskas A."/>
            <person name="Vogt R."/>
            <person name="Wang P."/>
            <person name="Werren J."/>
            <person name="Yu X.Q."/>
            <person name="Zhou J.J."/>
            <person name="Brown S.J."/>
            <person name="Scherer S.E."/>
            <person name="Richards S."/>
            <person name="Blissard G.W."/>
        </authorList>
    </citation>
    <scope>NUCLEOTIDE SEQUENCE</scope>
</reference>
<evidence type="ECO:0000313" key="3">
    <source>
        <dbReference type="EMBL" id="KAG6448873.1"/>
    </source>
</evidence>
<feature type="signal peptide" evidence="2">
    <location>
        <begin position="1"/>
        <end position="20"/>
    </location>
</feature>